<keyword evidence="2" id="KW-1185">Reference proteome</keyword>
<evidence type="ECO:0000313" key="2">
    <source>
        <dbReference type="Proteomes" id="UP000183945"/>
    </source>
</evidence>
<gene>
    <name evidence="1" type="ORF">SAMN05444483_10980</name>
</gene>
<name>A0A1M5J2K5_SALEC</name>
<dbReference type="RefSeq" id="WP_072880420.1">
    <property type="nucleotide sequence ID" value="NZ_FQVT01000009.1"/>
</dbReference>
<reference evidence="2" key="1">
    <citation type="submission" date="2016-11" db="EMBL/GenBank/DDBJ databases">
        <authorList>
            <person name="Varghese N."/>
            <person name="Submissions S."/>
        </authorList>
    </citation>
    <scope>NUCLEOTIDE SEQUENCE [LARGE SCALE GENOMIC DNA]</scope>
    <source>
        <strain evidence="2">DSM 24579</strain>
    </source>
</reference>
<dbReference type="AlphaFoldDB" id="A0A1M5J2K5"/>
<dbReference type="STRING" id="1073325.SAMN05444483_10980"/>
<proteinExistence type="predicted"/>
<accession>A0A1M5J2K5</accession>
<dbReference type="EMBL" id="FQVT01000009">
    <property type="protein sequence ID" value="SHG34529.1"/>
    <property type="molecule type" value="Genomic_DNA"/>
</dbReference>
<sequence>MILSSTSWKEQTELMKERTFDYMVLETKIYEFTEDKDRLQPGVYIANLCNILRMVNESFDKAGIPGKIEFSIMGEVLTSIYTDTSLNNEQLERFFALNQKMEKTARAFQGISTMVDDLYFSSEIIQHMIGFDVNRQQQFRNIDENKYGRTDESFFELYFDFLEGKMTVQEFKKEGVEVMEKGLERAKEESLKA</sequence>
<evidence type="ECO:0000313" key="1">
    <source>
        <dbReference type="EMBL" id="SHG34529.1"/>
    </source>
</evidence>
<dbReference type="Proteomes" id="UP000183945">
    <property type="component" value="Unassembled WGS sequence"/>
</dbReference>
<protein>
    <submittedName>
        <fullName evidence="1">Uncharacterized protein</fullName>
    </submittedName>
</protein>
<organism evidence="1 2">
    <name type="scientific">Salegentibacter echinorum</name>
    <dbReference type="NCBI Taxonomy" id="1073325"/>
    <lineage>
        <taxon>Bacteria</taxon>
        <taxon>Pseudomonadati</taxon>
        <taxon>Bacteroidota</taxon>
        <taxon>Flavobacteriia</taxon>
        <taxon>Flavobacteriales</taxon>
        <taxon>Flavobacteriaceae</taxon>
        <taxon>Salegentibacter</taxon>
    </lineage>
</organism>